<comment type="caution">
    <text evidence="1">The sequence shown here is derived from an EMBL/GenBank/DDBJ whole genome shotgun (WGS) entry which is preliminary data.</text>
</comment>
<organism evidence="1 2">
    <name type="scientific">Rhipicephalus microplus</name>
    <name type="common">Cattle tick</name>
    <name type="synonym">Boophilus microplus</name>
    <dbReference type="NCBI Taxonomy" id="6941"/>
    <lineage>
        <taxon>Eukaryota</taxon>
        <taxon>Metazoa</taxon>
        <taxon>Ecdysozoa</taxon>
        <taxon>Arthropoda</taxon>
        <taxon>Chelicerata</taxon>
        <taxon>Arachnida</taxon>
        <taxon>Acari</taxon>
        <taxon>Parasitiformes</taxon>
        <taxon>Ixodida</taxon>
        <taxon>Ixodoidea</taxon>
        <taxon>Ixodidae</taxon>
        <taxon>Rhipicephalinae</taxon>
        <taxon>Rhipicephalus</taxon>
        <taxon>Boophilus</taxon>
    </lineage>
</organism>
<dbReference type="VEuPathDB" id="VectorBase:LOC119178017"/>
<dbReference type="Proteomes" id="UP000821866">
    <property type="component" value="Chromosome 10"/>
</dbReference>
<protein>
    <submittedName>
        <fullName evidence="1">Uncharacterized protein</fullName>
    </submittedName>
</protein>
<reference evidence="1" key="1">
    <citation type="journal article" date="2020" name="Cell">
        <title>Large-Scale Comparative Analyses of Tick Genomes Elucidate Their Genetic Diversity and Vector Capacities.</title>
        <authorList>
            <consortium name="Tick Genome and Microbiome Consortium (TIGMIC)"/>
            <person name="Jia N."/>
            <person name="Wang J."/>
            <person name="Shi W."/>
            <person name="Du L."/>
            <person name="Sun Y."/>
            <person name="Zhan W."/>
            <person name="Jiang J.F."/>
            <person name="Wang Q."/>
            <person name="Zhang B."/>
            <person name="Ji P."/>
            <person name="Bell-Sakyi L."/>
            <person name="Cui X.M."/>
            <person name="Yuan T.T."/>
            <person name="Jiang B.G."/>
            <person name="Yang W.F."/>
            <person name="Lam T.T."/>
            <person name="Chang Q.C."/>
            <person name="Ding S.J."/>
            <person name="Wang X.J."/>
            <person name="Zhu J.G."/>
            <person name="Ruan X.D."/>
            <person name="Zhao L."/>
            <person name="Wei J.T."/>
            <person name="Ye R.Z."/>
            <person name="Que T.C."/>
            <person name="Du C.H."/>
            <person name="Zhou Y.H."/>
            <person name="Cheng J.X."/>
            <person name="Dai P.F."/>
            <person name="Guo W.B."/>
            <person name="Han X.H."/>
            <person name="Huang E.J."/>
            <person name="Li L.F."/>
            <person name="Wei W."/>
            <person name="Gao Y.C."/>
            <person name="Liu J.Z."/>
            <person name="Shao H.Z."/>
            <person name="Wang X."/>
            <person name="Wang C.C."/>
            <person name="Yang T.C."/>
            <person name="Huo Q.B."/>
            <person name="Li W."/>
            <person name="Chen H.Y."/>
            <person name="Chen S.E."/>
            <person name="Zhou L.G."/>
            <person name="Ni X.B."/>
            <person name="Tian J.H."/>
            <person name="Sheng Y."/>
            <person name="Liu T."/>
            <person name="Pan Y.S."/>
            <person name="Xia L.Y."/>
            <person name="Li J."/>
            <person name="Zhao F."/>
            <person name="Cao W.C."/>
        </authorList>
    </citation>
    <scope>NUCLEOTIDE SEQUENCE</scope>
    <source>
        <strain evidence="1">Rmic-2018</strain>
    </source>
</reference>
<keyword evidence="2" id="KW-1185">Reference proteome</keyword>
<dbReference type="AlphaFoldDB" id="A0A9J6EUE5"/>
<evidence type="ECO:0000313" key="1">
    <source>
        <dbReference type="EMBL" id="KAH8037720.1"/>
    </source>
</evidence>
<name>A0A9J6EUE5_RHIMP</name>
<sequence length="244" mass="26707">MYFSSTSYHEQISTVEATGKSEYRPAYRRLPPLPKDDFKIVVRRHQGLPVKNLASPLLTDAVIAACSGQISGEQCLLRIKRGSNIFIVSMPHQTVADHMRHINTLKINGCPHSVNAFVAPSEGITKGVNHGLDPHTTPEALKANLRIRTPGVEILQARMFKNAKTAAIAFSEGLHIGASITMAENLLATPTKLPPRCEKCAIRLVTVWTSAFSQTLKCVMFVDNGTLQPDTSALRSVQLVARDI</sequence>
<gene>
    <name evidence="1" type="ORF">HPB51_015765</name>
</gene>
<dbReference type="EMBL" id="JABSTU010000002">
    <property type="protein sequence ID" value="KAH8037720.1"/>
    <property type="molecule type" value="Genomic_DNA"/>
</dbReference>
<accession>A0A9J6EUE5</accession>
<evidence type="ECO:0000313" key="2">
    <source>
        <dbReference type="Proteomes" id="UP000821866"/>
    </source>
</evidence>
<proteinExistence type="predicted"/>
<reference evidence="1" key="2">
    <citation type="submission" date="2021-09" db="EMBL/GenBank/DDBJ databases">
        <authorList>
            <person name="Jia N."/>
            <person name="Wang J."/>
            <person name="Shi W."/>
            <person name="Du L."/>
            <person name="Sun Y."/>
            <person name="Zhan W."/>
            <person name="Jiang J."/>
            <person name="Wang Q."/>
            <person name="Zhang B."/>
            <person name="Ji P."/>
            <person name="Sakyi L.B."/>
            <person name="Cui X."/>
            <person name="Yuan T."/>
            <person name="Jiang B."/>
            <person name="Yang W."/>
            <person name="Lam T.T.-Y."/>
            <person name="Chang Q."/>
            <person name="Ding S."/>
            <person name="Wang X."/>
            <person name="Zhu J."/>
            <person name="Ruan X."/>
            <person name="Zhao L."/>
            <person name="Wei J."/>
            <person name="Que T."/>
            <person name="Du C."/>
            <person name="Cheng J."/>
            <person name="Dai P."/>
            <person name="Han X."/>
            <person name="Huang E."/>
            <person name="Gao Y."/>
            <person name="Liu J."/>
            <person name="Shao H."/>
            <person name="Ye R."/>
            <person name="Li L."/>
            <person name="Wei W."/>
            <person name="Wang X."/>
            <person name="Wang C."/>
            <person name="Huo Q."/>
            <person name="Li W."/>
            <person name="Guo W."/>
            <person name="Chen H."/>
            <person name="Chen S."/>
            <person name="Zhou L."/>
            <person name="Zhou L."/>
            <person name="Ni X."/>
            <person name="Tian J."/>
            <person name="Zhou Y."/>
            <person name="Sheng Y."/>
            <person name="Liu T."/>
            <person name="Pan Y."/>
            <person name="Xia L."/>
            <person name="Li J."/>
            <person name="Zhao F."/>
            <person name="Cao W."/>
        </authorList>
    </citation>
    <scope>NUCLEOTIDE SEQUENCE</scope>
    <source>
        <strain evidence="1">Rmic-2018</strain>
        <tissue evidence="1">Larvae</tissue>
    </source>
</reference>